<proteinExistence type="predicted"/>
<accession>A0ABQ8CE88</accession>
<evidence type="ECO:0000256" key="1">
    <source>
        <dbReference type="SAM" id="SignalP"/>
    </source>
</evidence>
<keyword evidence="3" id="KW-1185">Reference proteome</keyword>
<protein>
    <submittedName>
        <fullName evidence="2">Uncharacterized protein</fullName>
    </submittedName>
</protein>
<organism evidence="2 3">
    <name type="scientific">Brassica napus</name>
    <name type="common">Rape</name>
    <dbReference type="NCBI Taxonomy" id="3708"/>
    <lineage>
        <taxon>Eukaryota</taxon>
        <taxon>Viridiplantae</taxon>
        <taxon>Streptophyta</taxon>
        <taxon>Embryophyta</taxon>
        <taxon>Tracheophyta</taxon>
        <taxon>Spermatophyta</taxon>
        <taxon>Magnoliopsida</taxon>
        <taxon>eudicotyledons</taxon>
        <taxon>Gunneridae</taxon>
        <taxon>Pentapetalae</taxon>
        <taxon>rosids</taxon>
        <taxon>malvids</taxon>
        <taxon>Brassicales</taxon>
        <taxon>Brassicaceae</taxon>
        <taxon>Brassiceae</taxon>
        <taxon>Brassica</taxon>
    </lineage>
</organism>
<name>A0ABQ8CE88_BRANA</name>
<dbReference type="PANTHER" id="PTHR43173">
    <property type="entry name" value="ABC1 FAMILY PROTEIN"/>
    <property type="match status" value="1"/>
</dbReference>
<comment type="caution">
    <text evidence="2">The sequence shown here is derived from an EMBL/GenBank/DDBJ whole genome shotgun (WGS) entry which is preliminary data.</text>
</comment>
<evidence type="ECO:0000313" key="2">
    <source>
        <dbReference type="EMBL" id="KAH0914695.1"/>
    </source>
</evidence>
<feature type="signal peptide" evidence="1">
    <location>
        <begin position="1"/>
        <end position="18"/>
    </location>
</feature>
<gene>
    <name evidence="2" type="ORF">HID58_029141</name>
</gene>
<evidence type="ECO:0000313" key="3">
    <source>
        <dbReference type="Proteomes" id="UP000824890"/>
    </source>
</evidence>
<dbReference type="EMBL" id="JAGKQM010000008">
    <property type="protein sequence ID" value="KAH0914695.1"/>
    <property type="molecule type" value="Genomic_DNA"/>
</dbReference>
<reference evidence="2 3" key="1">
    <citation type="submission" date="2021-05" db="EMBL/GenBank/DDBJ databases">
        <title>Genome Assembly of Synthetic Allotetraploid Brassica napus Reveals Homoeologous Exchanges between Subgenomes.</title>
        <authorList>
            <person name="Davis J.T."/>
        </authorList>
    </citation>
    <scope>NUCLEOTIDE SEQUENCE [LARGE SCALE GENOMIC DNA]</scope>
    <source>
        <strain evidence="3">cv. Da-Ae</strain>
        <tissue evidence="2">Seedling</tissue>
    </source>
</reference>
<sequence>MNRHVNLFEYSLLIHVLAHIAFEACWIQNLPKLVEDILQTSINTCPSGAQAFVGVGGEWLNDISKFLLVTRCSPRECLVAYQLKCSLVYCLLLSKLFERMGTTYIKLDQFIASAPTFFPPEYVKEFQNSFNKAHPVSFEEIHTFLQEELGSPIDSVTLTLHNCFSLNSTKIPESFSLQPYDQSFNLYMLKNDSSQASRHGYSLPQHQVVKRAQRNLGPGQERGTVHNNK</sequence>
<dbReference type="InterPro" id="IPR051130">
    <property type="entry name" value="Mito_struct-func_regulator"/>
</dbReference>
<keyword evidence="1" id="KW-0732">Signal</keyword>
<feature type="chain" id="PRO_5046969592" evidence="1">
    <location>
        <begin position="19"/>
        <end position="229"/>
    </location>
</feature>
<dbReference type="PANTHER" id="PTHR43173:SF22">
    <property type="entry name" value="OS07G0227800 PROTEIN"/>
    <property type="match status" value="1"/>
</dbReference>
<dbReference type="Proteomes" id="UP000824890">
    <property type="component" value="Unassembled WGS sequence"/>
</dbReference>